<name>A0AAV2G3C3_9ROSI</name>
<reference evidence="2 3" key="1">
    <citation type="submission" date="2024-04" db="EMBL/GenBank/DDBJ databases">
        <authorList>
            <person name="Fracassetti M."/>
        </authorList>
    </citation>
    <scope>NUCLEOTIDE SEQUENCE [LARGE SCALE GENOMIC DNA]</scope>
</reference>
<feature type="region of interest" description="Disordered" evidence="1">
    <location>
        <begin position="105"/>
        <end position="140"/>
    </location>
</feature>
<sequence length="140" mass="15718">MTCQLPNSLLPTRSEAICFWLQQVVDMNGRKPPLHRCHRRPTRRRRIVSMRAEVKEITRRSGRARSLAAPPSTFSSTSSKPVAGEIPGMAAVSRDWELLQQINPSNPLDSKKLRLLSSPRDPSQFRSLDSPPFAGSSEQI</sequence>
<proteinExistence type="predicted"/>
<feature type="compositionally biased region" description="Low complexity" evidence="1">
    <location>
        <begin position="66"/>
        <end position="79"/>
    </location>
</feature>
<protein>
    <submittedName>
        <fullName evidence="2">Uncharacterized protein</fullName>
    </submittedName>
</protein>
<dbReference type="AlphaFoldDB" id="A0AAV2G3C3"/>
<evidence type="ECO:0000313" key="3">
    <source>
        <dbReference type="Proteomes" id="UP001497516"/>
    </source>
</evidence>
<gene>
    <name evidence="2" type="ORF">LTRI10_LOCUS44932</name>
</gene>
<feature type="region of interest" description="Disordered" evidence="1">
    <location>
        <begin position="55"/>
        <end position="83"/>
    </location>
</feature>
<dbReference type="Proteomes" id="UP001497516">
    <property type="component" value="Chromosome 8"/>
</dbReference>
<evidence type="ECO:0000256" key="1">
    <source>
        <dbReference type="SAM" id="MobiDB-lite"/>
    </source>
</evidence>
<accession>A0AAV2G3C3</accession>
<evidence type="ECO:0000313" key="2">
    <source>
        <dbReference type="EMBL" id="CAL1405126.1"/>
    </source>
</evidence>
<organism evidence="2 3">
    <name type="scientific">Linum trigynum</name>
    <dbReference type="NCBI Taxonomy" id="586398"/>
    <lineage>
        <taxon>Eukaryota</taxon>
        <taxon>Viridiplantae</taxon>
        <taxon>Streptophyta</taxon>
        <taxon>Embryophyta</taxon>
        <taxon>Tracheophyta</taxon>
        <taxon>Spermatophyta</taxon>
        <taxon>Magnoliopsida</taxon>
        <taxon>eudicotyledons</taxon>
        <taxon>Gunneridae</taxon>
        <taxon>Pentapetalae</taxon>
        <taxon>rosids</taxon>
        <taxon>fabids</taxon>
        <taxon>Malpighiales</taxon>
        <taxon>Linaceae</taxon>
        <taxon>Linum</taxon>
    </lineage>
</organism>
<keyword evidence="3" id="KW-1185">Reference proteome</keyword>
<dbReference type="EMBL" id="OZ034821">
    <property type="protein sequence ID" value="CAL1405126.1"/>
    <property type="molecule type" value="Genomic_DNA"/>
</dbReference>